<evidence type="ECO:0000313" key="5">
    <source>
        <dbReference type="Proteomes" id="UP000309215"/>
    </source>
</evidence>
<dbReference type="GO" id="GO:0000160">
    <property type="term" value="P:phosphorelay signal transduction system"/>
    <property type="evidence" value="ECO:0007669"/>
    <property type="project" value="InterPro"/>
</dbReference>
<dbReference type="InterPro" id="IPR001789">
    <property type="entry name" value="Sig_transdc_resp-reg_receiver"/>
</dbReference>
<dbReference type="InterPro" id="IPR050595">
    <property type="entry name" value="Bact_response_regulator"/>
</dbReference>
<dbReference type="Proteomes" id="UP000309215">
    <property type="component" value="Unassembled WGS sequence"/>
</dbReference>
<gene>
    <name evidence="4" type="ORF">E8A74_19730</name>
</gene>
<feature type="domain" description="Response regulatory" evidence="3">
    <location>
        <begin position="4"/>
        <end position="124"/>
    </location>
</feature>
<dbReference type="SMART" id="SM00448">
    <property type="entry name" value="REC"/>
    <property type="match status" value="1"/>
</dbReference>
<dbReference type="EMBL" id="SSMQ01000019">
    <property type="protein sequence ID" value="TKD06450.1"/>
    <property type="molecule type" value="Genomic_DNA"/>
</dbReference>
<evidence type="ECO:0000256" key="1">
    <source>
        <dbReference type="ARBA" id="ARBA00022553"/>
    </source>
</evidence>
<dbReference type="SUPFAM" id="SSF52172">
    <property type="entry name" value="CheY-like"/>
    <property type="match status" value="1"/>
</dbReference>
<dbReference type="AlphaFoldDB" id="A0A4U1JBD2"/>
<organism evidence="4 5">
    <name type="scientific">Polyangium fumosum</name>
    <dbReference type="NCBI Taxonomy" id="889272"/>
    <lineage>
        <taxon>Bacteria</taxon>
        <taxon>Pseudomonadati</taxon>
        <taxon>Myxococcota</taxon>
        <taxon>Polyangia</taxon>
        <taxon>Polyangiales</taxon>
        <taxon>Polyangiaceae</taxon>
        <taxon>Polyangium</taxon>
    </lineage>
</organism>
<keyword evidence="5" id="KW-1185">Reference proteome</keyword>
<dbReference type="OrthoDB" id="7831674at2"/>
<name>A0A4U1JBD2_9BACT</name>
<protein>
    <submittedName>
        <fullName evidence="4">Response regulator transcription factor</fullName>
    </submittedName>
</protein>
<dbReference type="InterPro" id="IPR011006">
    <property type="entry name" value="CheY-like_superfamily"/>
</dbReference>
<comment type="caution">
    <text evidence="4">The sequence shown here is derived from an EMBL/GenBank/DDBJ whole genome shotgun (WGS) entry which is preliminary data.</text>
</comment>
<feature type="modified residue" description="4-aspartylphosphate" evidence="2">
    <location>
        <position position="57"/>
    </location>
</feature>
<evidence type="ECO:0000313" key="4">
    <source>
        <dbReference type="EMBL" id="TKD06450.1"/>
    </source>
</evidence>
<accession>A0A4U1JBD2</accession>
<proteinExistence type="predicted"/>
<sequence length="285" mass="30576">MAPHVLLVDDSTTVRMVIAAELREAGFRVTPVPTLDAARRAIAQYRERDPFQLAILDVLLPDGDGIDLLREIRRDPALERLPVMILSSDARFGSRLRGLGVGADDFVGKPHSKSYLINRAHALTGNPQTEAAPRAFRVLLVDADGALREALGKVLRIGHGCDIVSLESVDQAAQFLDLEGAGVDGAVVDRRCFLRVLGLLRAKQPNGVPMIVLDDSPSATWPPVATAKRNAALASALVMPRTIEPSTVADVMVHRLVEEASPSVSSSSKIPIATIDAVRRLARGA</sequence>
<dbReference type="PANTHER" id="PTHR44591">
    <property type="entry name" value="STRESS RESPONSE REGULATOR PROTEIN 1"/>
    <property type="match status" value="1"/>
</dbReference>
<evidence type="ECO:0000259" key="3">
    <source>
        <dbReference type="PROSITE" id="PS50110"/>
    </source>
</evidence>
<dbReference type="Gene3D" id="3.40.50.2300">
    <property type="match status" value="1"/>
</dbReference>
<dbReference type="PROSITE" id="PS50110">
    <property type="entry name" value="RESPONSE_REGULATORY"/>
    <property type="match status" value="1"/>
</dbReference>
<reference evidence="4 5" key="1">
    <citation type="submission" date="2019-04" db="EMBL/GenBank/DDBJ databases">
        <authorList>
            <person name="Li Y."/>
            <person name="Wang J."/>
        </authorList>
    </citation>
    <scope>NUCLEOTIDE SEQUENCE [LARGE SCALE GENOMIC DNA]</scope>
    <source>
        <strain evidence="4 5">DSM 14668</strain>
    </source>
</reference>
<dbReference type="PANTHER" id="PTHR44591:SF3">
    <property type="entry name" value="RESPONSE REGULATORY DOMAIN-CONTAINING PROTEIN"/>
    <property type="match status" value="1"/>
</dbReference>
<keyword evidence="1 2" id="KW-0597">Phosphoprotein</keyword>
<dbReference type="Pfam" id="PF00072">
    <property type="entry name" value="Response_reg"/>
    <property type="match status" value="1"/>
</dbReference>
<dbReference type="RefSeq" id="WP_136930590.1">
    <property type="nucleotide sequence ID" value="NZ_SSMQ01000019.1"/>
</dbReference>
<evidence type="ECO:0000256" key="2">
    <source>
        <dbReference type="PROSITE-ProRule" id="PRU00169"/>
    </source>
</evidence>